<dbReference type="Proteomes" id="UP001283361">
    <property type="component" value="Unassembled WGS sequence"/>
</dbReference>
<reference evidence="2" key="1">
    <citation type="journal article" date="2023" name="G3 (Bethesda)">
        <title>A reference genome for the long-term kleptoplast-retaining sea slug Elysia crispata morphotype clarki.</title>
        <authorList>
            <person name="Eastman K.E."/>
            <person name="Pendleton A.L."/>
            <person name="Shaikh M.A."/>
            <person name="Suttiyut T."/>
            <person name="Ogas R."/>
            <person name="Tomko P."/>
            <person name="Gavelis G."/>
            <person name="Widhalm J.R."/>
            <person name="Wisecaver J.H."/>
        </authorList>
    </citation>
    <scope>NUCLEOTIDE SEQUENCE</scope>
    <source>
        <strain evidence="2">ECLA1</strain>
    </source>
</reference>
<feature type="region of interest" description="Disordered" evidence="1">
    <location>
        <begin position="81"/>
        <end position="127"/>
    </location>
</feature>
<evidence type="ECO:0000256" key="1">
    <source>
        <dbReference type="SAM" id="MobiDB-lite"/>
    </source>
</evidence>
<dbReference type="AlphaFoldDB" id="A0AAE1AM34"/>
<keyword evidence="3" id="KW-1185">Reference proteome</keyword>
<proteinExistence type="predicted"/>
<accession>A0AAE1AM34</accession>
<feature type="compositionally biased region" description="Polar residues" evidence="1">
    <location>
        <begin position="1"/>
        <end position="13"/>
    </location>
</feature>
<evidence type="ECO:0000313" key="2">
    <source>
        <dbReference type="EMBL" id="KAK3790163.1"/>
    </source>
</evidence>
<feature type="region of interest" description="Disordered" evidence="1">
    <location>
        <begin position="1"/>
        <end position="49"/>
    </location>
</feature>
<feature type="compositionally biased region" description="Polar residues" evidence="1">
    <location>
        <begin position="82"/>
        <end position="91"/>
    </location>
</feature>
<comment type="caution">
    <text evidence="2">The sequence shown here is derived from an EMBL/GenBank/DDBJ whole genome shotgun (WGS) entry which is preliminary data.</text>
</comment>
<organism evidence="2 3">
    <name type="scientific">Elysia crispata</name>
    <name type="common">lettuce slug</name>
    <dbReference type="NCBI Taxonomy" id="231223"/>
    <lineage>
        <taxon>Eukaryota</taxon>
        <taxon>Metazoa</taxon>
        <taxon>Spiralia</taxon>
        <taxon>Lophotrochozoa</taxon>
        <taxon>Mollusca</taxon>
        <taxon>Gastropoda</taxon>
        <taxon>Heterobranchia</taxon>
        <taxon>Euthyneura</taxon>
        <taxon>Panpulmonata</taxon>
        <taxon>Sacoglossa</taxon>
        <taxon>Placobranchoidea</taxon>
        <taxon>Plakobranchidae</taxon>
        <taxon>Elysia</taxon>
    </lineage>
</organism>
<dbReference type="EMBL" id="JAWDGP010001569">
    <property type="protein sequence ID" value="KAK3790163.1"/>
    <property type="molecule type" value="Genomic_DNA"/>
</dbReference>
<evidence type="ECO:0000313" key="3">
    <source>
        <dbReference type="Proteomes" id="UP001283361"/>
    </source>
</evidence>
<name>A0AAE1AM34_9GAST</name>
<feature type="compositionally biased region" description="Polar residues" evidence="1">
    <location>
        <begin position="99"/>
        <end position="127"/>
    </location>
</feature>
<protein>
    <submittedName>
        <fullName evidence="2">Uncharacterized protein</fullName>
    </submittedName>
</protein>
<sequence length="127" mass="13956">MNRQTHNLTTTVHCQGRDTGTHTGQRSHGKQSENEQTDTQSDYNSPLPGDVTRVLILSTAGDVTRVLILVSVVTANREMNRQTHNLTTTVHCQGRDTGTHTGQRSHGKQTNEQTDSQSDYSSPLQGT</sequence>
<gene>
    <name evidence="2" type="ORF">RRG08_006896</name>
</gene>